<feature type="region of interest" description="Disordered" evidence="1">
    <location>
        <begin position="1"/>
        <end position="63"/>
    </location>
</feature>
<sequence>MWGRAAPHAGPHRRCPRLLSHRRDPPRAHSTASCSHALVHPELLRPPPRGGKDAGQRYRSARLTSSSGAARFVFQRCSRRVARRRCNDVSICLFVAAVQCHQK</sequence>
<keyword evidence="3" id="KW-1185">Reference proteome</keyword>
<protein>
    <submittedName>
        <fullName evidence="2">Uncharacterized protein</fullName>
    </submittedName>
</protein>
<evidence type="ECO:0000313" key="3">
    <source>
        <dbReference type="Proteomes" id="UP001341281"/>
    </source>
</evidence>
<evidence type="ECO:0000256" key="1">
    <source>
        <dbReference type="SAM" id="MobiDB-lite"/>
    </source>
</evidence>
<dbReference type="Proteomes" id="UP001341281">
    <property type="component" value="Chromosome 02"/>
</dbReference>
<gene>
    <name evidence="2" type="ORF">U9M48_008904</name>
</gene>
<evidence type="ECO:0000313" key="2">
    <source>
        <dbReference type="EMBL" id="WVZ58661.1"/>
    </source>
</evidence>
<reference evidence="2 3" key="1">
    <citation type="submission" date="2024-02" db="EMBL/GenBank/DDBJ databases">
        <title>High-quality chromosome-scale genome assembly of Pensacola bahiagrass (Paspalum notatum Flugge var. saurae).</title>
        <authorList>
            <person name="Vega J.M."/>
            <person name="Podio M."/>
            <person name="Orjuela J."/>
            <person name="Siena L.A."/>
            <person name="Pessino S.C."/>
            <person name="Combes M.C."/>
            <person name="Mariac C."/>
            <person name="Albertini E."/>
            <person name="Pupilli F."/>
            <person name="Ortiz J.P.A."/>
            <person name="Leblanc O."/>
        </authorList>
    </citation>
    <scope>NUCLEOTIDE SEQUENCE [LARGE SCALE GENOMIC DNA]</scope>
    <source>
        <strain evidence="2">R1</strain>
        <tissue evidence="2">Leaf</tissue>
    </source>
</reference>
<dbReference type="AlphaFoldDB" id="A0AAQ3WEE7"/>
<name>A0AAQ3WEE7_PASNO</name>
<proteinExistence type="predicted"/>
<feature type="compositionally biased region" description="Basic residues" evidence="1">
    <location>
        <begin position="10"/>
        <end position="20"/>
    </location>
</feature>
<dbReference type="EMBL" id="CP144746">
    <property type="protein sequence ID" value="WVZ58661.1"/>
    <property type="molecule type" value="Genomic_DNA"/>
</dbReference>
<accession>A0AAQ3WEE7</accession>
<organism evidence="2 3">
    <name type="scientific">Paspalum notatum var. saurae</name>
    <dbReference type="NCBI Taxonomy" id="547442"/>
    <lineage>
        <taxon>Eukaryota</taxon>
        <taxon>Viridiplantae</taxon>
        <taxon>Streptophyta</taxon>
        <taxon>Embryophyta</taxon>
        <taxon>Tracheophyta</taxon>
        <taxon>Spermatophyta</taxon>
        <taxon>Magnoliopsida</taxon>
        <taxon>Liliopsida</taxon>
        <taxon>Poales</taxon>
        <taxon>Poaceae</taxon>
        <taxon>PACMAD clade</taxon>
        <taxon>Panicoideae</taxon>
        <taxon>Andropogonodae</taxon>
        <taxon>Paspaleae</taxon>
        <taxon>Paspalinae</taxon>
        <taxon>Paspalum</taxon>
    </lineage>
</organism>